<feature type="transmembrane region" description="Helical" evidence="7">
    <location>
        <begin position="135"/>
        <end position="159"/>
    </location>
</feature>
<dbReference type="NCBIfam" id="TIGR01667">
    <property type="entry name" value="YCCS_YHFK"/>
    <property type="match status" value="1"/>
</dbReference>
<dbReference type="Pfam" id="PF12805">
    <property type="entry name" value="FUSC-like"/>
    <property type="match status" value="1"/>
</dbReference>
<comment type="caution">
    <text evidence="10">The sequence shown here is derived from an EMBL/GenBank/DDBJ whole genome shotgun (WGS) entry which is preliminary data.</text>
</comment>
<comment type="subcellular location">
    <subcellularLocation>
        <location evidence="1">Cell membrane</location>
        <topology evidence="1">Multi-pass membrane protein</topology>
    </subcellularLocation>
</comment>
<dbReference type="PANTHER" id="PTHR30509">
    <property type="entry name" value="P-HYDROXYBENZOIC ACID EFFLUX PUMP SUBUNIT-RELATED"/>
    <property type="match status" value="1"/>
</dbReference>
<evidence type="ECO:0000313" key="10">
    <source>
        <dbReference type="EMBL" id="RRD91573.1"/>
    </source>
</evidence>
<evidence type="ECO:0000256" key="6">
    <source>
        <dbReference type="ARBA" id="ARBA00043993"/>
    </source>
</evidence>
<feature type="transmembrane region" description="Helical" evidence="7">
    <location>
        <begin position="476"/>
        <end position="491"/>
    </location>
</feature>
<dbReference type="PANTHER" id="PTHR30509:SF8">
    <property type="entry name" value="INNER MEMBRANE PROTEIN YCCS"/>
    <property type="match status" value="1"/>
</dbReference>
<evidence type="ECO:0000256" key="5">
    <source>
        <dbReference type="ARBA" id="ARBA00023136"/>
    </source>
</evidence>
<dbReference type="Proteomes" id="UP000269923">
    <property type="component" value="Unassembled WGS sequence"/>
</dbReference>
<feature type="transmembrane region" description="Helical" evidence="7">
    <location>
        <begin position="64"/>
        <end position="81"/>
    </location>
</feature>
<dbReference type="NCBIfam" id="TIGR01666">
    <property type="entry name" value="YCCS"/>
    <property type="match status" value="1"/>
</dbReference>
<dbReference type="InterPro" id="IPR032692">
    <property type="entry name" value="YccS_N"/>
</dbReference>
<evidence type="ECO:0000256" key="2">
    <source>
        <dbReference type="ARBA" id="ARBA00022475"/>
    </source>
</evidence>
<dbReference type="STRING" id="1121352.GCA_000620925_00541"/>
<name>A0A3P2AD60_9NEIS</name>
<dbReference type="InterPro" id="IPR010020">
    <property type="entry name" value="Integral_membrane_YCCS_YHJK"/>
</dbReference>
<evidence type="ECO:0000256" key="1">
    <source>
        <dbReference type="ARBA" id="ARBA00004651"/>
    </source>
</evidence>
<dbReference type="OrthoDB" id="8670769at2"/>
<organism evidence="10 11">
    <name type="scientific">Conchiformibius steedae</name>
    <dbReference type="NCBI Taxonomy" id="153493"/>
    <lineage>
        <taxon>Bacteria</taxon>
        <taxon>Pseudomonadati</taxon>
        <taxon>Pseudomonadota</taxon>
        <taxon>Betaproteobacteria</taxon>
        <taxon>Neisseriales</taxon>
        <taxon>Neisseriaceae</taxon>
        <taxon>Conchiformibius</taxon>
    </lineage>
</organism>
<keyword evidence="5 7" id="KW-0472">Membrane</keyword>
<protein>
    <submittedName>
        <fullName evidence="10">TIGR01666 family membrane protein</fullName>
    </submittedName>
</protein>
<evidence type="ECO:0000259" key="8">
    <source>
        <dbReference type="Pfam" id="PF12805"/>
    </source>
</evidence>
<dbReference type="AlphaFoldDB" id="A0A3P2AD60"/>
<reference evidence="10 11" key="1">
    <citation type="submission" date="2018-11" db="EMBL/GenBank/DDBJ databases">
        <title>Genomes From Bacteria Associated with the Canine Oral Cavity: a Test Case for Automated Genome-Based Taxonomic Assignment.</title>
        <authorList>
            <person name="Coil D.A."/>
            <person name="Jospin G."/>
            <person name="Darling A.E."/>
            <person name="Wallis C."/>
            <person name="Davis I.J."/>
            <person name="Harris S."/>
            <person name="Eisen J.A."/>
            <person name="Holcombe L.J."/>
            <person name="O'Flynn C."/>
        </authorList>
    </citation>
    <scope>NUCLEOTIDE SEQUENCE [LARGE SCALE GENOMIC DNA]</scope>
    <source>
        <strain evidence="10 11">COT-280</strain>
    </source>
</reference>
<keyword evidence="11" id="KW-1185">Reference proteome</keyword>
<feature type="transmembrane region" description="Helical" evidence="7">
    <location>
        <begin position="111"/>
        <end position="129"/>
    </location>
</feature>
<evidence type="ECO:0000256" key="7">
    <source>
        <dbReference type="SAM" id="Phobius"/>
    </source>
</evidence>
<feature type="transmembrane region" description="Helical" evidence="7">
    <location>
        <begin position="450"/>
        <end position="470"/>
    </location>
</feature>
<feature type="transmembrane region" description="Helical" evidence="7">
    <location>
        <begin position="35"/>
        <end position="52"/>
    </location>
</feature>
<dbReference type="GO" id="GO:0005886">
    <property type="term" value="C:plasma membrane"/>
    <property type="evidence" value="ECO:0007669"/>
    <property type="project" value="UniProtKB-SubCell"/>
</dbReference>
<keyword evidence="2" id="KW-1003">Cell membrane</keyword>
<proteinExistence type="inferred from homology"/>
<feature type="transmembrane region" description="Helical" evidence="7">
    <location>
        <begin position="620"/>
        <end position="640"/>
    </location>
</feature>
<feature type="transmembrane region" description="Helical" evidence="7">
    <location>
        <begin position="395"/>
        <end position="415"/>
    </location>
</feature>
<keyword evidence="4 7" id="KW-1133">Transmembrane helix</keyword>
<keyword evidence="3 7" id="KW-0812">Transmembrane</keyword>
<feature type="domain" description="Integral membrane bound transporter" evidence="9">
    <location>
        <begin position="426"/>
        <end position="536"/>
    </location>
</feature>
<dbReference type="EMBL" id="RQYC01000001">
    <property type="protein sequence ID" value="RRD91573.1"/>
    <property type="molecule type" value="Genomic_DNA"/>
</dbReference>
<evidence type="ECO:0000256" key="3">
    <source>
        <dbReference type="ARBA" id="ARBA00022692"/>
    </source>
</evidence>
<dbReference type="InterPro" id="IPR049453">
    <property type="entry name" value="Memb_transporter_dom"/>
</dbReference>
<gene>
    <name evidence="10" type="primary">yccS</name>
    <name evidence="10" type="ORF">EII21_00650</name>
</gene>
<dbReference type="InterPro" id="IPR010019">
    <property type="entry name" value="Integral_membrane_YccS"/>
</dbReference>
<dbReference type="RefSeq" id="WP_124793772.1">
    <property type="nucleotide sequence ID" value="NZ_RQYC01000001.1"/>
</dbReference>
<dbReference type="Pfam" id="PF13515">
    <property type="entry name" value="FUSC_2"/>
    <property type="match status" value="1"/>
</dbReference>
<sequence length="757" mass="84402">MRTPAVNSKVIATLPVLLSTGTVSAFIYLDPRFTHWFSPLILGIISGGLVDLDNGLGGKVKNILFTLSAFAVASVSVQQTLHNPVWLAATLTALAFFFTLIGVAGLRYRTIAFGTLAVAIYTALISQAHTDARWYVNPALITGGALLYSGATVLTHILFPHRPVQENTAAAYEALSGYLAAKADFFDPDEAEHLEPQQIKLAMGNSQVINAFNLCRHSLFYRMRGQHRHPRTTRMLRYYFVAQDIHERISSSHVHYQAFAEQMRHSDLIYRIQRLLRLQAQACSEFATALRNDNTYSYAAKLDRATKGAEQSLKHYAEHADSHHIAPYRVQRLLDNIIHVSLQFSHLGRTDNEELGEGDRIRLSSPESGGIKGAWRMLKGQITPQSPVFRHAVRMAVTVLAACALLQFAPTINAYLLPENVEDHLNLGFWILLTGIFVCQPNYSATKKRLVQRIIGTVAGVAVGSLLPLLNPTMEIKLAVVIITTMLFFYFRTNKHSFSTFFITIQAIIGFSVMGYDVTVFLLPRIADTVVGALIAGAAVYWIWPDWKFLSLEKTGAQAVQANAGYLKAILNELQQYGLRDDITYRHARRLSHDRAAALSTTLSDMSGEPKKYGSRLQDAFLLLKINYSLISYISALGAYRNKMHGSLCEAEETFLQRFFPVAEQLVDAMSHIGTWSAEQFGEAQRHIQNGLADLREALSENEQQGDWQSQVLWQQLTMIAEVLPPYYDALHREIRAAEDAEQASAEANGEPDTVPT</sequence>
<evidence type="ECO:0000313" key="11">
    <source>
        <dbReference type="Proteomes" id="UP000269923"/>
    </source>
</evidence>
<evidence type="ECO:0000259" key="9">
    <source>
        <dbReference type="Pfam" id="PF13515"/>
    </source>
</evidence>
<comment type="similarity">
    <text evidence="6">Belongs to the YccS/YhfK family.</text>
</comment>
<feature type="transmembrane region" description="Helical" evidence="7">
    <location>
        <begin position="498"/>
        <end position="516"/>
    </location>
</feature>
<feature type="transmembrane region" description="Helical" evidence="7">
    <location>
        <begin position="427"/>
        <end position="443"/>
    </location>
</feature>
<feature type="transmembrane region" description="Helical" evidence="7">
    <location>
        <begin position="87"/>
        <end position="106"/>
    </location>
</feature>
<feature type="domain" description="Integral membrane protein YccS N-terminal" evidence="8">
    <location>
        <begin position="62"/>
        <end position="343"/>
    </location>
</feature>
<evidence type="ECO:0000256" key="4">
    <source>
        <dbReference type="ARBA" id="ARBA00022989"/>
    </source>
</evidence>
<accession>A0A3P2AD60</accession>
<feature type="transmembrane region" description="Helical" evidence="7">
    <location>
        <begin position="522"/>
        <end position="544"/>
    </location>
</feature>